<gene>
    <name evidence="3" type="ORF">MVEN_01887400</name>
</gene>
<feature type="transmembrane region" description="Helical" evidence="2">
    <location>
        <begin position="12"/>
        <end position="33"/>
    </location>
</feature>
<keyword evidence="4" id="KW-1185">Reference proteome</keyword>
<accession>A0A8H7CKW6</accession>
<reference evidence="3" key="1">
    <citation type="submission" date="2020-05" db="EMBL/GenBank/DDBJ databases">
        <title>Mycena genomes resolve the evolution of fungal bioluminescence.</title>
        <authorList>
            <person name="Tsai I.J."/>
        </authorList>
    </citation>
    <scope>NUCLEOTIDE SEQUENCE</scope>
    <source>
        <strain evidence="3">CCC161011</strain>
    </source>
</reference>
<feature type="transmembrane region" description="Helical" evidence="2">
    <location>
        <begin position="163"/>
        <end position="182"/>
    </location>
</feature>
<feature type="transmembrane region" description="Helical" evidence="2">
    <location>
        <begin position="54"/>
        <end position="72"/>
    </location>
</feature>
<dbReference type="OrthoDB" id="3550824at2759"/>
<dbReference type="AlphaFoldDB" id="A0A8H7CKW6"/>
<feature type="transmembrane region" description="Helical" evidence="2">
    <location>
        <begin position="92"/>
        <end position="110"/>
    </location>
</feature>
<organism evidence="3 4">
    <name type="scientific">Mycena venus</name>
    <dbReference type="NCBI Taxonomy" id="2733690"/>
    <lineage>
        <taxon>Eukaryota</taxon>
        <taxon>Fungi</taxon>
        <taxon>Dikarya</taxon>
        <taxon>Basidiomycota</taxon>
        <taxon>Agaricomycotina</taxon>
        <taxon>Agaricomycetes</taxon>
        <taxon>Agaricomycetidae</taxon>
        <taxon>Agaricales</taxon>
        <taxon>Marasmiineae</taxon>
        <taxon>Mycenaceae</taxon>
        <taxon>Mycena</taxon>
    </lineage>
</organism>
<protein>
    <submittedName>
        <fullName evidence="3">Uncharacterized protein</fullName>
    </submittedName>
</protein>
<feature type="region of interest" description="Disordered" evidence="1">
    <location>
        <begin position="363"/>
        <end position="385"/>
    </location>
</feature>
<feature type="transmembrane region" description="Helical" evidence="2">
    <location>
        <begin position="236"/>
        <end position="258"/>
    </location>
</feature>
<proteinExistence type="predicted"/>
<evidence type="ECO:0000256" key="2">
    <source>
        <dbReference type="SAM" id="Phobius"/>
    </source>
</evidence>
<keyword evidence="2" id="KW-0812">Transmembrane</keyword>
<feature type="transmembrane region" description="Helical" evidence="2">
    <location>
        <begin position="131"/>
        <end position="157"/>
    </location>
</feature>
<feature type="transmembrane region" description="Helical" evidence="2">
    <location>
        <begin position="335"/>
        <end position="354"/>
    </location>
</feature>
<feature type="transmembrane region" description="Helical" evidence="2">
    <location>
        <begin position="264"/>
        <end position="286"/>
    </location>
</feature>
<evidence type="ECO:0000313" key="3">
    <source>
        <dbReference type="EMBL" id="KAF7341499.1"/>
    </source>
</evidence>
<evidence type="ECO:0000313" key="4">
    <source>
        <dbReference type="Proteomes" id="UP000620124"/>
    </source>
</evidence>
<keyword evidence="2" id="KW-0472">Membrane</keyword>
<feature type="transmembrane region" description="Helical" evidence="2">
    <location>
        <begin position="293"/>
        <end position="315"/>
    </location>
</feature>
<name>A0A8H7CKW6_9AGAR</name>
<evidence type="ECO:0000256" key="1">
    <source>
        <dbReference type="SAM" id="MobiDB-lite"/>
    </source>
</evidence>
<sequence>MPRGHYFEFHAPLFFGILFVTSVLWGVLGIIFVPESLSLQQNLRSRVTADTPISGFYGPGSWWAWLITLGMSHGHTIKALWATGELPRGWDFDLIGAACYLVAATIDVILKSRAVAQLGNAASESALLPALVCAEFVVWLGSGFSFINLLTSLYFAGPSGPRNAGIAMIPLMFAFVASGFTIRAHRAIARTTPVTWCLSHHAIIPADKRDGVDPGHFPANIITFWTIWGSDSLRTYWFRAGVVTGAVTVLWLLGALWGRSTPRRAVWLAAKTGFYCVAVSSVILSIPSLYLTAIFAGLWFVAWLLLWWPVYVLAFFPQLGYFPPTGISVLEMDQIAALLAVAAVAAIRIGRAIFSKERAEAADEDPSSQELDPLLSVPDGILGTV</sequence>
<dbReference type="Proteomes" id="UP000620124">
    <property type="component" value="Unassembled WGS sequence"/>
</dbReference>
<comment type="caution">
    <text evidence="3">The sequence shown here is derived from an EMBL/GenBank/DDBJ whole genome shotgun (WGS) entry which is preliminary data.</text>
</comment>
<keyword evidence="2" id="KW-1133">Transmembrane helix</keyword>
<dbReference type="EMBL" id="JACAZI010000018">
    <property type="protein sequence ID" value="KAF7341499.1"/>
    <property type="molecule type" value="Genomic_DNA"/>
</dbReference>